<dbReference type="RefSeq" id="WP_133260767.1">
    <property type="nucleotide sequence ID" value="NZ_SJCY01000001.1"/>
</dbReference>
<dbReference type="EMBL" id="SJCY01000001">
    <property type="protein sequence ID" value="TDG37679.1"/>
    <property type="molecule type" value="Genomic_DNA"/>
</dbReference>
<feature type="domain" description="RagB/SusD" evidence="7">
    <location>
        <begin position="278"/>
        <end position="564"/>
    </location>
</feature>
<dbReference type="Pfam" id="PF14322">
    <property type="entry name" value="SusD-like_3"/>
    <property type="match status" value="1"/>
</dbReference>
<evidence type="ECO:0000259" key="7">
    <source>
        <dbReference type="Pfam" id="PF07980"/>
    </source>
</evidence>
<dbReference type="PROSITE" id="PS51257">
    <property type="entry name" value="PROKAR_LIPOPROTEIN"/>
    <property type="match status" value="1"/>
</dbReference>
<reference evidence="9 10" key="1">
    <citation type="submission" date="2019-02" db="EMBL/GenBank/DDBJ databases">
        <title>Pedobacter sp. nov., a novel speices isolated from soil of pinguins habitat in Antarcitica.</title>
        <authorList>
            <person name="He R.-H."/>
        </authorList>
    </citation>
    <scope>NUCLEOTIDE SEQUENCE [LARGE SCALE GENOMIC DNA]</scope>
    <source>
        <strain evidence="9 10">E01020</strain>
    </source>
</reference>
<evidence type="ECO:0000313" key="9">
    <source>
        <dbReference type="EMBL" id="TDG37679.1"/>
    </source>
</evidence>
<evidence type="ECO:0000256" key="1">
    <source>
        <dbReference type="ARBA" id="ARBA00004442"/>
    </source>
</evidence>
<dbReference type="SUPFAM" id="SSF48452">
    <property type="entry name" value="TPR-like"/>
    <property type="match status" value="1"/>
</dbReference>
<gene>
    <name evidence="9" type="ORF">EZJ43_00875</name>
</gene>
<dbReference type="InterPro" id="IPR033985">
    <property type="entry name" value="SusD-like_N"/>
</dbReference>
<dbReference type="InterPro" id="IPR012944">
    <property type="entry name" value="SusD_RagB_dom"/>
</dbReference>
<feature type="domain" description="SusD-like N-terminal" evidence="8">
    <location>
        <begin position="74"/>
        <end position="203"/>
    </location>
</feature>
<keyword evidence="3 6" id="KW-0732">Signal</keyword>
<feature type="chain" id="PRO_5020338268" evidence="6">
    <location>
        <begin position="21"/>
        <end position="564"/>
    </location>
</feature>
<evidence type="ECO:0000259" key="8">
    <source>
        <dbReference type="Pfam" id="PF14322"/>
    </source>
</evidence>
<evidence type="ECO:0000313" key="10">
    <source>
        <dbReference type="Proteomes" id="UP000295668"/>
    </source>
</evidence>
<evidence type="ECO:0000256" key="6">
    <source>
        <dbReference type="SAM" id="SignalP"/>
    </source>
</evidence>
<evidence type="ECO:0000256" key="5">
    <source>
        <dbReference type="ARBA" id="ARBA00023237"/>
    </source>
</evidence>
<dbReference type="Pfam" id="PF07980">
    <property type="entry name" value="SusD_RagB"/>
    <property type="match status" value="1"/>
</dbReference>
<dbReference type="InterPro" id="IPR011990">
    <property type="entry name" value="TPR-like_helical_dom_sf"/>
</dbReference>
<comment type="caution">
    <text evidence="9">The sequence shown here is derived from an EMBL/GenBank/DDBJ whole genome shotgun (WGS) entry which is preliminary data.</text>
</comment>
<accession>A0A4R5MQU7</accession>
<keyword evidence="10" id="KW-1185">Reference proteome</keyword>
<comment type="subcellular location">
    <subcellularLocation>
        <location evidence="1">Cell outer membrane</location>
    </subcellularLocation>
</comment>
<protein>
    <submittedName>
        <fullName evidence="9">RagB/SusD family nutrient uptake outer membrane protein</fullName>
    </submittedName>
</protein>
<feature type="signal peptide" evidence="6">
    <location>
        <begin position="1"/>
        <end position="20"/>
    </location>
</feature>
<dbReference type="AlphaFoldDB" id="A0A4R5MQU7"/>
<name>A0A4R5MQU7_9SPHI</name>
<keyword evidence="4" id="KW-0472">Membrane</keyword>
<organism evidence="9 10">
    <name type="scientific">Pedobacter changchengzhani</name>
    <dbReference type="NCBI Taxonomy" id="2529274"/>
    <lineage>
        <taxon>Bacteria</taxon>
        <taxon>Pseudomonadati</taxon>
        <taxon>Bacteroidota</taxon>
        <taxon>Sphingobacteriia</taxon>
        <taxon>Sphingobacteriales</taxon>
        <taxon>Sphingobacteriaceae</taxon>
        <taxon>Pedobacter</taxon>
    </lineage>
</organism>
<keyword evidence="5" id="KW-0998">Cell outer membrane</keyword>
<evidence type="ECO:0000256" key="4">
    <source>
        <dbReference type="ARBA" id="ARBA00023136"/>
    </source>
</evidence>
<dbReference type="OrthoDB" id="5694214at2"/>
<dbReference type="Gene3D" id="1.25.40.390">
    <property type="match status" value="1"/>
</dbReference>
<evidence type="ECO:0000256" key="3">
    <source>
        <dbReference type="ARBA" id="ARBA00022729"/>
    </source>
</evidence>
<sequence length="564" mass="63295">MRNYKYILFILLSASLLISACQKVEDRPFEKITEDYVWDSKDSLGINASYFLNDIYADIPTGYNRIDGNVLATATDDAVPSADNTSISKFTNGGYTATVNADNAWQSNYASIRKCNLFVQNFPKVNLRTPLLPQGVYWKAENRFLRALFYFELIKRYGGVPLLGDRVLTINDDLKLPRNSYEDCVNYIVSECDAIKDLVRTDPIATGDYGRVTKMVVLTLKAKTLLYAASALNNPTGDLGKWRLAKNALADVIRQAPLGNFALEASFGNVFSSRKNNEVIFAYQRNVTTDVELNNAPIGYLSGSTASRGRTSPTQELVDAFTTINGLPITTDLKTSSNPKGFDAKDPYANRDPRLDNTVFYNGMTWLSRPVETFNGGKDRPGGSVTQTKTGYYMRKFMGDFTVGSAYANQTHNFPIYRYADVLLMFAEAKNAVDGPGANTDSVYNYVRLIRARAGITQGVGVNTYGVSSTLTALQMQDLIRNERRVEMAFEEQRFWDLRRWKIAENVYNKPLHGIRIIKTGALTNYQVEELGTPFQFIAPKMYRYAIPFSEISKNTNLTQNEGY</sequence>
<evidence type="ECO:0000256" key="2">
    <source>
        <dbReference type="ARBA" id="ARBA00006275"/>
    </source>
</evidence>
<dbReference type="GO" id="GO:0009279">
    <property type="term" value="C:cell outer membrane"/>
    <property type="evidence" value="ECO:0007669"/>
    <property type="project" value="UniProtKB-SubCell"/>
</dbReference>
<proteinExistence type="inferred from homology"/>
<comment type="similarity">
    <text evidence="2">Belongs to the SusD family.</text>
</comment>
<dbReference type="Proteomes" id="UP000295668">
    <property type="component" value="Unassembled WGS sequence"/>
</dbReference>